<reference evidence="2" key="1">
    <citation type="journal article" date="2023" name="Mol. Phylogenet. Evol.">
        <title>Genome-scale phylogeny and comparative genomics of the fungal order Sordariales.</title>
        <authorList>
            <person name="Hensen N."/>
            <person name="Bonometti L."/>
            <person name="Westerberg I."/>
            <person name="Brannstrom I.O."/>
            <person name="Guillou S."/>
            <person name="Cros-Aarteil S."/>
            <person name="Calhoun S."/>
            <person name="Haridas S."/>
            <person name="Kuo A."/>
            <person name="Mondo S."/>
            <person name="Pangilinan J."/>
            <person name="Riley R."/>
            <person name="LaButti K."/>
            <person name="Andreopoulos B."/>
            <person name="Lipzen A."/>
            <person name="Chen C."/>
            <person name="Yan M."/>
            <person name="Daum C."/>
            <person name="Ng V."/>
            <person name="Clum A."/>
            <person name="Steindorff A."/>
            <person name="Ohm R.A."/>
            <person name="Martin F."/>
            <person name="Silar P."/>
            <person name="Natvig D.O."/>
            <person name="Lalanne C."/>
            <person name="Gautier V."/>
            <person name="Ament-Velasquez S.L."/>
            <person name="Kruys A."/>
            <person name="Hutchinson M.I."/>
            <person name="Powell A.J."/>
            <person name="Barry K."/>
            <person name="Miller A.N."/>
            <person name="Grigoriev I.V."/>
            <person name="Debuchy R."/>
            <person name="Gladieux P."/>
            <person name="Hiltunen Thoren M."/>
            <person name="Johannesson H."/>
        </authorList>
    </citation>
    <scope>NUCLEOTIDE SEQUENCE</scope>
    <source>
        <strain evidence="2">CBS 532.94</strain>
    </source>
</reference>
<feature type="compositionally biased region" description="Low complexity" evidence="1">
    <location>
        <begin position="48"/>
        <end position="70"/>
    </location>
</feature>
<feature type="region of interest" description="Disordered" evidence="1">
    <location>
        <begin position="1"/>
        <end position="85"/>
    </location>
</feature>
<organism evidence="2 3">
    <name type="scientific">Achaetomium macrosporum</name>
    <dbReference type="NCBI Taxonomy" id="79813"/>
    <lineage>
        <taxon>Eukaryota</taxon>
        <taxon>Fungi</taxon>
        <taxon>Dikarya</taxon>
        <taxon>Ascomycota</taxon>
        <taxon>Pezizomycotina</taxon>
        <taxon>Sordariomycetes</taxon>
        <taxon>Sordariomycetidae</taxon>
        <taxon>Sordariales</taxon>
        <taxon>Chaetomiaceae</taxon>
        <taxon>Achaetomium</taxon>
    </lineage>
</organism>
<proteinExistence type="predicted"/>
<evidence type="ECO:0000313" key="3">
    <source>
        <dbReference type="Proteomes" id="UP001303760"/>
    </source>
</evidence>
<feature type="compositionally biased region" description="Low complexity" evidence="1">
    <location>
        <begin position="8"/>
        <end position="17"/>
    </location>
</feature>
<name>A0AAN7C6V3_9PEZI</name>
<reference evidence="2" key="2">
    <citation type="submission" date="2023-05" db="EMBL/GenBank/DDBJ databases">
        <authorList>
            <consortium name="Lawrence Berkeley National Laboratory"/>
            <person name="Steindorff A."/>
            <person name="Hensen N."/>
            <person name="Bonometti L."/>
            <person name="Westerberg I."/>
            <person name="Brannstrom I.O."/>
            <person name="Guillou S."/>
            <person name="Cros-Aarteil S."/>
            <person name="Calhoun S."/>
            <person name="Haridas S."/>
            <person name="Kuo A."/>
            <person name="Mondo S."/>
            <person name="Pangilinan J."/>
            <person name="Riley R."/>
            <person name="Labutti K."/>
            <person name="Andreopoulos B."/>
            <person name="Lipzen A."/>
            <person name="Chen C."/>
            <person name="Yanf M."/>
            <person name="Daum C."/>
            <person name="Ng V."/>
            <person name="Clum A."/>
            <person name="Ohm R."/>
            <person name="Martin F."/>
            <person name="Silar P."/>
            <person name="Natvig D."/>
            <person name="Lalanne C."/>
            <person name="Gautier V."/>
            <person name="Ament-Velasquez S.L."/>
            <person name="Kruys A."/>
            <person name="Hutchinson M.I."/>
            <person name="Powell A.J."/>
            <person name="Barry K."/>
            <person name="Miller A.N."/>
            <person name="Grigoriev I.V."/>
            <person name="Debuchy R."/>
            <person name="Gladieux P."/>
            <person name="Thoren M.H."/>
            <person name="Johannesson H."/>
        </authorList>
    </citation>
    <scope>NUCLEOTIDE SEQUENCE</scope>
    <source>
        <strain evidence="2">CBS 532.94</strain>
    </source>
</reference>
<accession>A0AAN7C6V3</accession>
<evidence type="ECO:0000313" key="2">
    <source>
        <dbReference type="EMBL" id="KAK4236036.1"/>
    </source>
</evidence>
<sequence>MAPPYPRRQPSSQSSSSHDSRSRRSNDSYASHSTAPTSLYSSPCPTDSKASPSSASSQPAAAAAHQYQPAYDSRDDVSPATSLYPRSSVDTYASTTASCEDLDAMDLDEAADYETSAIPPLPVYRREVVEPNVRVSTPQDFAKLFPSLNRLTIRHDEFTSDGNMNLRIDTVVTGRRRTAIQLFHLRMYDLAKREFSLRRYSRDSGREVCNSKRKFTEPAAAKLKTKDERPKLQKRSMSAAIKSLGGGKPVLRRAKSGMAAPGRPGTGYSACDGDDELYLDGNNLSRLSLDSRLVRGKSQRPVPTNTIKLEFSNYARVDVNRRGGKGNKRYEFEWWGHRYSWKRAVDKQLGLVSFHLVRDGNAGAPVAHIVPETRSPVQVLADETAGGWVPPCFMWIADKTVVDAVTDVADVIMATGLIALVDDCIKERWQTKKVHRIPVPLTSKTVNLDAVSPKALMQHVFGRRYSNDHQRPTTPSSPLRFADPITAY</sequence>
<evidence type="ECO:0000256" key="1">
    <source>
        <dbReference type="SAM" id="MobiDB-lite"/>
    </source>
</evidence>
<dbReference type="EMBL" id="MU860219">
    <property type="protein sequence ID" value="KAK4236036.1"/>
    <property type="molecule type" value="Genomic_DNA"/>
</dbReference>
<protein>
    <submittedName>
        <fullName evidence="2">Uncharacterized protein</fullName>
    </submittedName>
</protein>
<gene>
    <name evidence="2" type="ORF">C8A03DRAFT_45909</name>
</gene>
<comment type="caution">
    <text evidence="2">The sequence shown here is derived from an EMBL/GenBank/DDBJ whole genome shotgun (WGS) entry which is preliminary data.</text>
</comment>
<feature type="compositionally biased region" description="Polar residues" evidence="1">
    <location>
        <begin position="32"/>
        <end position="45"/>
    </location>
</feature>
<feature type="region of interest" description="Disordered" evidence="1">
    <location>
        <begin position="466"/>
        <end position="488"/>
    </location>
</feature>
<dbReference type="AlphaFoldDB" id="A0AAN7C6V3"/>
<dbReference type="Proteomes" id="UP001303760">
    <property type="component" value="Unassembled WGS sequence"/>
</dbReference>
<keyword evidence="3" id="KW-1185">Reference proteome</keyword>